<feature type="compositionally biased region" description="Polar residues" evidence="1">
    <location>
        <begin position="112"/>
        <end position="122"/>
    </location>
</feature>
<dbReference type="AlphaFoldDB" id="A0AAN8J196"/>
<keyword evidence="2" id="KW-0472">Membrane</keyword>
<comment type="caution">
    <text evidence="3">The sequence shown here is derived from an EMBL/GenBank/DDBJ whole genome shotgun (WGS) entry which is preliminary data.</text>
</comment>
<feature type="compositionally biased region" description="Polar residues" evidence="1">
    <location>
        <begin position="134"/>
        <end position="159"/>
    </location>
</feature>
<feature type="region of interest" description="Disordered" evidence="1">
    <location>
        <begin position="219"/>
        <end position="242"/>
    </location>
</feature>
<feature type="compositionally biased region" description="Polar residues" evidence="1">
    <location>
        <begin position="299"/>
        <end position="309"/>
    </location>
</feature>
<feature type="compositionally biased region" description="Basic and acidic residues" evidence="1">
    <location>
        <begin position="123"/>
        <end position="133"/>
    </location>
</feature>
<dbReference type="Proteomes" id="UP001347796">
    <property type="component" value="Unassembled WGS sequence"/>
</dbReference>
<evidence type="ECO:0000313" key="4">
    <source>
        <dbReference type="Proteomes" id="UP001347796"/>
    </source>
</evidence>
<evidence type="ECO:0000256" key="2">
    <source>
        <dbReference type="SAM" id="Phobius"/>
    </source>
</evidence>
<name>A0AAN8J196_PATCE</name>
<keyword evidence="2" id="KW-0812">Transmembrane</keyword>
<dbReference type="EMBL" id="JAZGQO010000015">
    <property type="protein sequence ID" value="KAK6169398.1"/>
    <property type="molecule type" value="Genomic_DNA"/>
</dbReference>
<feature type="compositionally biased region" description="Basic and acidic residues" evidence="1">
    <location>
        <begin position="310"/>
        <end position="339"/>
    </location>
</feature>
<sequence>MVNTDSPCTIHQLNCTDTQIISITNAVYGYKSSCQDNNGVLNCRRVGCCNEETEDCFLPFSDDHQLNLTKTCSNRSTCTYSGVRSFDECEQLDVNAYSKIEYTCNERETSTEKITVTRTTEGSTDKTEAKATENPDTAQGTAPTKGNLISSNTDQTETTATENLDTAQGTAPTKDNHSSNTDQTDLWIIIASVIGGVILVSVIVLLSFWIRKKRVQKAGMKNHKSSTYRSNPEESPNLDRTSYVRTYDLINSVENQPALSNKQDNHPEDNNDYDHIGSNKMSNDKPKDDEYDHIRRDYSTGNGDNVNKITNDKPKRRDEYDHIRRDYSPGNDGDVRDVSYESNDDYNILGGHNSRDNPPPTDNTYNHIGEFSANKMDDNDYYNVDKVVKNKSEK</sequence>
<accession>A0AAN8J196</accession>
<keyword evidence="4" id="KW-1185">Reference proteome</keyword>
<dbReference type="CDD" id="cd12087">
    <property type="entry name" value="TM_EGFR-like"/>
    <property type="match status" value="1"/>
</dbReference>
<proteinExistence type="predicted"/>
<feature type="region of interest" description="Disordered" evidence="1">
    <location>
        <begin position="111"/>
        <end position="159"/>
    </location>
</feature>
<feature type="compositionally biased region" description="Polar residues" evidence="1">
    <location>
        <begin position="227"/>
        <end position="242"/>
    </location>
</feature>
<gene>
    <name evidence="3" type="ORF">SNE40_020463</name>
</gene>
<evidence type="ECO:0000256" key="1">
    <source>
        <dbReference type="SAM" id="MobiDB-lite"/>
    </source>
</evidence>
<feature type="compositionally biased region" description="Basic and acidic residues" evidence="1">
    <location>
        <begin position="263"/>
        <end position="298"/>
    </location>
</feature>
<feature type="transmembrane region" description="Helical" evidence="2">
    <location>
        <begin position="186"/>
        <end position="210"/>
    </location>
</feature>
<evidence type="ECO:0000313" key="3">
    <source>
        <dbReference type="EMBL" id="KAK6169398.1"/>
    </source>
</evidence>
<keyword evidence="2" id="KW-1133">Transmembrane helix</keyword>
<feature type="region of interest" description="Disordered" evidence="1">
    <location>
        <begin position="257"/>
        <end position="377"/>
    </location>
</feature>
<organism evidence="3 4">
    <name type="scientific">Patella caerulea</name>
    <name type="common">Rayed Mediterranean limpet</name>
    <dbReference type="NCBI Taxonomy" id="87958"/>
    <lineage>
        <taxon>Eukaryota</taxon>
        <taxon>Metazoa</taxon>
        <taxon>Spiralia</taxon>
        <taxon>Lophotrochozoa</taxon>
        <taxon>Mollusca</taxon>
        <taxon>Gastropoda</taxon>
        <taxon>Patellogastropoda</taxon>
        <taxon>Patelloidea</taxon>
        <taxon>Patellidae</taxon>
        <taxon>Patella</taxon>
    </lineage>
</organism>
<dbReference type="CDD" id="cd22823">
    <property type="entry name" value="Gal_Rha_Lectin"/>
    <property type="match status" value="1"/>
</dbReference>
<reference evidence="3 4" key="1">
    <citation type="submission" date="2024-01" db="EMBL/GenBank/DDBJ databases">
        <title>The genome of the rayed Mediterranean limpet Patella caerulea (Linnaeus, 1758).</title>
        <authorList>
            <person name="Anh-Thu Weber A."/>
            <person name="Halstead-Nussloch G."/>
        </authorList>
    </citation>
    <scope>NUCLEOTIDE SEQUENCE [LARGE SCALE GENOMIC DNA]</scope>
    <source>
        <strain evidence="3">AATW-2023a</strain>
        <tissue evidence="3">Whole specimen</tissue>
    </source>
</reference>
<protein>
    <submittedName>
        <fullName evidence="3">Uncharacterized protein</fullName>
    </submittedName>
</protein>